<feature type="compositionally biased region" description="Polar residues" evidence="1">
    <location>
        <begin position="35"/>
        <end position="71"/>
    </location>
</feature>
<feature type="region of interest" description="Disordered" evidence="1">
    <location>
        <begin position="1"/>
        <end position="71"/>
    </location>
</feature>
<feature type="compositionally biased region" description="Polar residues" evidence="1">
    <location>
        <begin position="153"/>
        <end position="163"/>
    </location>
</feature>
<dbReference type="EMBL" id="VDEP01000171">
    <property type="protein sequence ID" value="KAA1126513.1"/>
    <property type="molecule type" value="Genomic_DNA"/>
</dbReference>
<dbReference type="EMBL" id="VSWC01000157">
    <property type="protein sequence ID" value="KAA1075006.1"/>
    <property type="molecule type" value="Genomic_DNA"/>
</dbReference>
<dbReference type="AlphaFoldDB" id="A0A5B0MG15"/>
<evidence type="ECO:0000313" key="5">
    <source>
        <dbReference type="Proteomes" id="UP000325313"/>
    </source>
</evidence>
<gene>
    <name evidence="2" type="ORF">PGT21_026943</name>
    <name evidence="3" type="ORF">PGTUg99_024440</name>
</gene>
<evidence type="ECO:0000313" key="3">
    <source>
        <dbReference type="EMBL" id="KAA1126513.1"/>
    </source>
</evidence>
<evidence type="ECO:0000256" key="1">
    <source>
        <dbReference type="SAM" id="MobiDB-lite"/>
    </source>
</evidence>
<comment type="caution">
    <text evidence="2">The sequence shown here is derived from an EMBL/GenBank/DDBJ whole genome shotgun (WGS) entry which is preliminary data.</text>
</comment>
<protein>
    <submittedName>
        <fullName evidence="2">Uncharacterized protein</fullName>
    </submittedName>
</protein>
<feature type="region of interest" description="Disordered" evidence="1">
    <location>
        <begin position="133"/>
        <end position="163"/>
    </location>
</feature>
<sequence length="163" mass="18019">MQVEVLDNTDSSSSFNKSEDNSNSKPLWRAPETTGDVTFQSLHRGSLDRSSSVTASLKESTSKGKLSMSTNTISGAQAAQLISSETSNPLSIQPRPPLSASSSNLVKRIVENQNLLIWQAYDDWRQKFPRLQFDDKDEEIEENEVESEAETEPFTSDSAADES</sequence>
<dbReference type="OrthoDB" id="2507345at2759"/>
<dbReference type="Proteomes" id="UP000325313">
    <property type="component" value="Unassembled WGS sequence"/>
</dbReference>
<proteinExistence type="predicted"/>
<feature type="compositionally biased region" description="Acidic residues" evidence="1">
    <location>
        <begin position="135"/>
        <end position="151"/>
    </location>
</feature>
<organism evidence="2 4">
    <name type="scientific">Puccinia graminis f. sp. tritici</name>
    <dbReference type="NCBI Taxonomy" id="56615"/>
    <lineage>
        <taxon>Eukaryota</taxon>
        <taxon>Fungi</taxon>
        <taxon>Dikarya</taxon>
        <taxon>Basidiomycota</taxon>
        <taxon>Pucciniomycotina</taxon>
        <taxon>Pucciniomycetes</taxon>
        <taxon>Pucciniales</taxon>
        <taxon>Pucciniaceae</taxon>
        <taxon>Puccinia</taxon>
    </lineage>
</organism>
<evidence type="ECO:0000313" key="4">
    <source>
        <dbReference type="Proteomes" id="UP000324748"/>
    </source>
</evidence>
<dbReference type="Proteomes" id="UP000324748">
    <property type="component" value="Unassembled WGS sequence"/>
</dbReference>
<reference evidence="4 5" key="1">
    <citation type="submission" date="2019-05" db="EMBL/GenBank/DDBJ databases">
        <title>Emergence of the Ug99 lineage of the wheat stem rust pathogen through somatic hybridization.</title>
        <authorList>
            <person name="Li F."/>
            <person name="Upadhyaya N.M."/>
            <person name="Sperschneider J."/>
            <person name="Matny O."/>
            <person name="Nguyen-Phuc H."/>
            <person name="Mago R."/>
            <person name="Raley C."/>
            <person name="Miller M.E."/>
            <person name="Silverstein K.A.T."/>
            <person name="Henningsen E."/>
            <person name="Hirsch C.D."/>
            <person name="Visser B."/>
            <person name="Pretorius Z.A."/>
            <person name="Steffenson B.J."/>
            <person name="Schwessinger B."/>
            <person name="Dodds P.N."/>
            <person name="Figueroa M."/>
        </authorList>
    </citation>
    <scope>NUCLEOTIDE SEQUENCE [LARGE SCALE GENOMIC DNA]</scope>
    <source>
        <strain evidence="2">21-0</strain>
        <strain evidence="3 5">Ug99</strain>
    </source>
</reference>
<accession>A0A5B0MG15</accession>
<name>A0A5B0MG15_PUCGR</name>
<evidence type="ECO:0000313" key="2">
    <source>
        <dbReference type="EMBL" id="KAA1075006.1"/>
    </source>
</evidence>
<keyword evidence="4" id="KW-1185">Reference proteome</keyword>